<name>A0A7R9KUT8_9ACAR</name>
<gene>
    <name evidence="3" type="ORF">OSB1V03_LOCUS9843</name>
</gene>
<evidence type="ECO:0000256" key="1">
    <source>
        <dbReference type="SAM" id="Phobius"/>
    </source>
</evidence>
<keyword evidence="4" id="KW-1185">Reference proteome</keyword>
<dbReference type="InterPro" id="IPR039477">
    <property type="entry name" value="ILEI/PANDER_dom"/>
</dbReference>
<dbReference type="Proteomes" id="UP000759131">
    <property type="component" value="Unassembled WGS sequence"/>
</dbReference>
<feature type="domain" description="ILEI/PANDER" evidence="2">
    <location>
        <begin position="136"/>
        <end position="223"/>
    </location>
</feature>
<dbReference type="Pfam" id="PF15711">
    <property type="entry name" value="ILEI"/>
    <property type="match status" value="1"/>
</dbReference>
<feature type="transmembrane region" description="Helical" evidence="1">
    <location>
        <begin position="20"/>
        <end position="37"/>
    </location>
</feature>
<dbReference type="EMBL" id="CAJPIZ010006828">
    <property type="protein sequence ID" value="CAG2109856.1"/>
    <property type="molecule type" value="Genomic_DNA"/>
</dbReference>
<accession>A0A7R9KUT8</accession>
<dbReference type="InterPro" id="IPR052463">
    <property type="entry name" value="O-linked_mannose_GnT"/>
</dbReference>
<dbReference type="AlphaFoldDB" id="A0A7R9KUT8"/>
<evidence type="ECO:0000313" key="3">
    <source>
        <dbReference type="EMBL" id="CAD7629426.1"/>
    </source>
</evidence>
<organism evidence="3">
    <name type="scientific">Medioppia subpectinata</name>
    <dbReference type="NCBI Taxonomy" id="1979941"/>
    <lineage>
        <taxon>Eukaryota</taxon>
        <taxon>Metazoa</taxon>
        <taxon>Ecdysozoa</taxon>
        <taxon>Arthropoda</taxon>
        <taxon>Chelicerata</taxon>
        <taxon>Arachnida</taxon>
        <taxon>Acari</taxon>
        <taxon>Acariformes</taxon>
        <taxon>Sarcoptiformes</taxon>
        <taxon>Oribatida</taxon>
        <taxon>Brachypylina</taxon>
        <taxon>Oppioidea</taxon>
        <taxon>Oppiidae</taxon>
        <taxon>Medioppia</taxon>
    </lineage>
</organism>
<keyword evidence="1" id="KW-0812">Transmembrane</keyword>
<proteinExistence type="predicted"/>
<dbReference type="PANTHER" id="PTHR46396">
    <property type="entry name" value="PROTEIN O-LINKED-MANNOSE BETA-1,2-N-ACETYLGLUCOSAMINYLTRANSFERASE 1"/>
    <property type="match status" value="1"/>
</dbReference>
<evidence type="ECO:0000313" key="4">
    <source>
        <dbReference type="Proteomes" id="UP000759131"/>
    </source>
</evidence>
<dbReference type="OrthoDB" id="440755at2759"/>
<evidence type="ECO:0000259" key="2">
    <source>
        <dbReference type="Pfam" id="PF15711"/>
    </source>
</evidence>
<dbReference type="InterPro" id="IPR029044">
    <property type="entry name" value="Nucleotide-diphossugar_trans"/>
</dbReference>
<dbReference type="GO" id="GO:0016266">
    <property type="term" value="P:protein O-linked glycosylation via N-acetyl-galactosamine"/>
    <property type="evidence" value="ECO:0007669"/>
    <property type="project" value="TreeGrafter"/>
</dbReference>
<dbReference type="GO" id="GO:0047223">
    <property type="term" value="F:beta-1,3-galactosyl-O-glycosyl-glycoprotein beta-1,3-N-acetylglucosaminyltransferase activity"/>
    <property type="evidence" value="ECO:0007669"/>
    <property type="project" value="TreeGrafter"/>
</dbReference>
<reference evidence="3" key="1">
    <citation type="submission" date="2020-11" db="EMBL/GenBank/DDBJ databases">
        <authorList>
            <person name="Tran Van P."/>
        </authorList>
    </citation>
    <scope>NUCLEOTIDE SEQUENCE</scope>
</reference>
<dbReference type="PANTHER" id="PTHR46396:SF2">
    <property type="entry name" value="ILEI_PANDER DOMAIN-CONTAINING PROTEIN"/>
    <property type="match status" value="1"/>
</dbReference>
<keyword evidence="1" id="KW-1133">Transmembrane helix</keyword>
<dbReference type="Gene3D" id="3.90.550.10">
    <property type="entry name" value="Spore Coat Polysaccharide Biosynthesis Protein SpsA, Chain A"/>
    <property type="match status" value="1"/>
</dbReference>
<keyword evidence="1" id="KW-0472">Membrane</keyword>
<dbReference type="PROSITE" id="PS52031">
    <property type="entry name" value="GG_LECTIN"/>
    <property type="match status" value="1"/>
</dbReference>
<dbReference type="GO" id="GO:0000139">
    <property type="term" value="C:Golgi membrane"/>
    <property type="evidence" value="ECO:0007669"/>
    <property type="project" value="TreeGrafter"/>
</dbReference>
<sequence>MVKKWSLYMTAKPGLQFLYWAKWALAVIIVWIITLLVREVEFTHQINEPTVAAPNDDEIFLDISQTVDLPFQQDLSFSISDGIKSGKKVANCGLPMVCQNNQFAVHLFTGRDNQIYPKLCIDGNYVLDKGLNGCGRGINLVIIDNMTRSILRVSNFDTYEKDSQPLETLLLTLRVGDIVIMISFDEPTSKLSKVAKLLLHQMGSNWAQNLIYRSSWYIITQKGIDGYTPYENLNLPNTGGWADSHEIRICVPLKIKGLSVQPDPILDRNPKRAEFCAKYYIHFPLFCEGNVVNDPLIAARILKFLPISGEIVRTPIIVLTAQTYAQNVYLSLTLETLIRQPGITPRNVIVFYNSISCPSIAYLAEVFDFMSNDLSDFGDDLDEVRRTTEMLFPDAKAFILIDMNTILAPDFLPFMGQLLPFLLTKGSDIESISAWNDNGFESVSNDSSVVYRVNAGHYKPRFAALFRRGFAFNISPNFLWSFVDNLNSNHDNNIIIPDVSRVLYVNPDLSSAPNEVQDEEEVLIKAFELGDGLAFYAQSIGQMVNKSTIASDVRHLEALLVSRSNNTKHVYSISCDSELQCRQLCGDLGLANCLPHLVIPNIGGVIK</sequence>
<protein>
    <recommendedName>
        <fullName evidence="2">ILEI/PANDER domain-containing protein</fullName>
    </recommendedName>
</protein>
<dbReference type="EMBL" id="OC861403">
    <property type="protein sequence ID" value="CAD7629426.1"/>
    <property type="molecule type" value="Genomic_DNA"/>
</dbReference>